<feature type="non-terminal residue" evidence="1">
    <location>
        <position position="1"/>
    </location>
</feature>
<organism evidence="1 2">
    <name type="scientific">Sistotremastrum suecicum HHB10207 ss-3</name>
    <dbReference type="NCBI Taxonomy" id="1314776"/>
    <lineage>
        <taxon>Eukaryota</taxon>
        <taxon>Fungi</taxon>
        <taxon>Dikarya</taxon>
        <taxon>Basidiomycota</taxon>
        <taxon>Agaricomycotina</taxon>
        <taxon>Agaricomycetes</taxon>
        <taxon>Sistotremastrales</taxon>
        <taxon>Sistotremastraceae</taxon>
        <taxon>Sistotremastrum</taxon>
    </lineage>
</organism>
<protein>
    <submittedName>
        <fullName evidence="1">Uncharacterized protein</fullName>
    </submittedName>
</protein>
<evidence type="ECO:0000313" key="2">
    <source>
        <dbReference type="Proteomes" id="UP000076798"/>
    </source>
</evidence>
<feature type="non-terminal residue" evidence="1">
    <location>
        <position position="57"/>
    </location>
</feature>
<dbReference type="OrthoDB" id="3232941at2759"/>
<evidence type="ECO:0000313" key="1">
    <source>
        <dbReference type="EMBL" id="KZT31614.1"/>
    </source>
</evidence>
<gene>
    <name evidence="1" type="ORF">SISSUDRAFT_958813</name>
</gene>
<sequence>FIRTHGAADGYNTETSERLHIDFAKLGYRASNKRNYINQMTKWLDRQESVFKMTIYL</sequence>
<reference evidence="1 2" key="1">
    <citation type="journal article" date="2016" name="Mol. Biol. Evol.">
        <title>Comparative Genomics of Early-Diverging Mushroom-Forming Fungi Provides Insights into the Origins of Lignocellulose Decay Capabilities.</title>
        <authorList>
            <person name="Nagy L.G."/>
            <person name="Riley R."/>
            <person name="Tritt A."/>
            <person name="Adam C."/>
            <person name="Daum C."/>
            <person name="Floudas D."/>
            <person name="Sun H."/>
            <person name="Yadav J.S."/>
            <person name="Pangilinan J."/>
            <person name="Larsson K.H."/>
            <person name="Matsuura K."/>
            <person name="Barry K."/>
            <person name="Labutti K."/>
            <person name="Kuo R."/>
            <person name="Ohm R.A."/>
            <person name="Bhattacharya S.S."/>
            <person name="Shirouzu T."/>
            <person name="Yoshinaga Y."/>
            <person name="Martin F.M."/>
            <person name="Grigoriev I.V."/>
            <person name="Hibbett D.S."/>
        </authorList>
    </citation>
    <scope>NUCLEOTIDE SEQUENCE [LARGE SCALE GENOMIC DNA]</scope>
    <source>
        <strain evidence="1 2">HHB10207 ss-3</strain>
    </source>
</reference>
<name>A0A165WXC7_9AGAM</name>
<dbReference type="STRING" id="1314776.A0A165WXC7"/>
<proteinExistence type="predicted"/>
<dbReference type="Proteomes" id="UP000076798">
    <property type="component" value="Unassembled WGS sequence"/>
</dbReference>
<accession>A0A165WXC7</accession>
<dbReference type="AlphaFoldDB" id="A0A165WXC7"/>
<keyword evidence="2" id="KW-1185">Reference proteome</keyword>
<dbReference type="EMBL" id="KV428514">
    <property type="protein sequence ID" value="KZT31614.1"/>
    <property type="molecule type" value="Genomic_DNA"/>
</dbReference>